<dbReference type="AlphaFoldDB" id="A0A508WYB6"/>
<organism evidence="1">
    <name type="scientific">Sinorhizobium medicae</name>
    <dbReference type="NCBI Taxonomy" id="110321"/>
    <lineage>
        <taxon>Bacteria</taxon>
        <taxon>Pseudomonadati</taxon>
        <taxon>Pseudomonadota</taxon>
        <taxon>Alphaproteobacteria</taxon>
        <taxon>Hyphomicrobiales</taxon>
        <taxon>Rhizobiaceae</taxon>
        <taxon>Sinorhizobium/Ensifer group</taxon>
        <taxon>Sinorhizobium</taxon>
    </lineage>
</organism>
<accession>A0A508WYB6</accession>
<dbReference type="EMBL" id="CABFNB010000103">
    <property type="protein sequence ID" value="VTZ62335.1"/>
    <property type="molecule type" value="Genomic_DNA"/>
</dbReference>
<gene>
    <name evidence="1" type="ORF">EMEDMD4_370199</name>
</gene>
<protein>
    <submittedName>
        <fullName evidence="1">Uncharacterized protein</fullName>
    </submittedName>
</protein>
<evidence type="ECO:0000313" key="1">
    <source>
        <dbReference type="EMBL" id="VTZ62335.1"/>
    </source>
</evidence>
<proteinExistence type="predicted"/>
<sequence length="52" mass="6024">MVLQHDDFLLTTSEFGFHARAHINFLSVRQSRDDCSVSQEEGFERVERPEGV</sequence>
<dbReference type="Proteomes" id="UP000507954">
    <property type="component" value="Unassembled WGS sequence"/>
</dbReference>
<reference evidence="1" key="1">
    <citation type="submission" date="2019-06" db="EMBL/GenBank/DDBJ databases">
        <authorList>
            <person name="Le Quere A."/>
            <person name="Colella S."/>
        </authorList>
    </citation>
    <scope>NUCLEOTIDE SEQUENCE</scope>
    <source>
        <strain evidence="1">EmedicaeMD41</strain>
    </source>
</reference>
<name>A0A508WYB6_9HYPH</name>